<protein>
    <submittedName>
        <fullName evidence="1">Uncharacterized protein</fullName>
    </submittedName>
</protein>
<evidence type="ECO:0000313" key="2">
    <source>
        <dbReference type="Proteomes" id="UP000011648"/>
    </source>
</evidence>
<name>M0AB10_9EURY</name>
<dbReference type="AlphaFoldDB" id="M0AB10"/>
<dbReference type="EMBL" id="AOIL01000012">
    <property type="protein sequence ID" value="ELY95945.1"/>
    <property type="molecule type" value="Genomic_DNA"/>
</dbReference>
<proteinExistence type="predicted"/>
<organism evidence="1 2">
    <name type="scientific">Natrialba taiwanensis DSM 12281</name>
    <dbReference type="NCBI Taxonomy" id="1230458"/>
    <lineage>
        <taxon>Archaea</taxon>
        <taxon>Methanobacteriati</taxon>
        <taxon>Methanobacteriota</taxon>
        <taxon>Stenosarchaea group</taxon>
        <taxon>Halobacteria</taxon>
        <taxon>Halobacteriales</taxon>
        <taxon>Natrialbaceae</taxon>
        <taxon>Natrialba</taxon>
    </lineage>
</organism>
<sequence length="82" mass="9085">MSETIVGLALDRIAEDFVGFLDGDELRLCAVVVVQVGVIDADLLAVGLLEFILGGVGREFEKVVEILSHKRSRAYCLEWRYS</sequence>
<accession>M0AB10</accession>
<reference evidence="1 2" key="1">
    <citation type="journal article" date="2014" name="PLoS Genet.">
        <title>Phylogenetically driven sequencing of extremely halophilic archaea reveals strategies for static and dynamic osmo-response.</title>
        <authorList>
            <person name="Becker E.A."/>
            <person name="Seitzer P.M."/>
            <person name="Tritt A."/>
            <person name="Larsen D."/>
            <person name="Krusor M."/>
            <person name="Yao A.I."/>
            <person name="Wu D."/>
            <person name="Madern D."/>
            <person name="Eisen J.A."/>
            <person name="Darling A.E."/>
            <person name="Facciotti M.T."/>
        </authorList>
    </citation>
    <scope>NUCLEOTIDE SEQUENCE [LARGE SCALE GENOMIC DNA]</scope>
    <source>
        <strain evidence="1 2">DSM 12281</strain>
    </source>
</reference>
<evidence type="ECO:0000313" key="1">
    <source>
        <dbReference type="EMBL" id="ELY95945.1"/>
    </source>
</evidence>
<comment type="caution">
    <text evidence="1">The sequence shown here is derived from an EMBL/GenBank/DDBJ whole genome shotgun (WGS) entry which is preliminary data.</text>
</comment>
<keyword evidence="2" id="KW-1185">Reference proteome</keyword>
<gene>
    <name evidence="1" type="ORF">C484_03109</name>
</gene>
<dbReference type="Proteomes" id="UP000011648">
    <property type="component" value="Unassembled WGS sequence"/>
</dbReference>